<evidence type="ECO:0000256" key="8">
    <source>
        <dbReference type="ARBA" id="ARBA00022727"/>
    </source>
</evidence>
<dbReference type="CDD" id="cd00351">
    <property type="entry name" value="TS_Pyrimidine_HMase"/>
    <property type="match status" value="1"/>
</dbReference>
<dbReference type="NCBIfam" id="NF002497">
    <property type="entry name" value="PRK01827.1-3"/>
    <property type="match status" value="1"/>
</dbReference>
<dbReference type="Proteomes" id="UP000605518">
    <property type="component" value="Segment"/>
</dbReference>
<evidence type="ECO:0000256" key="9">
    <source>
        <dbReference type="PROSITE-ProRule" id="PRU10016"/>
    </source>
</evidence>
<dbReference type="InterPro" id="IPR000398">
    <property type="entry name" value="Thymidylate_synthase"/>
</dbReference>
<comment type="subunit">
    <text evidence="2">Homodimer.</text>
</comment>
<dbReference type="Gene3D" id="3.30.572.10">
    <property type="entry name" value="Thymidylate synthase/dCMP hydroxymethylase domain"/>
    <property type="match status" value="1"/>
</dbReference>
<feature type="domain" description="Thymidylate synthase/dCMP hydroxymethylase" evidence="10">
    <location>
        <begin position="8"/>
        <end position="279"/>
    </location>
</feature>
<keyword evidence="8" id="KW-0545">Nucleotide biosynthesis</keyword>
<dbReference type="PANTHER" id="PTHR11548">
    <property type="entry name" value="THYMIDYLATE SYNTHASE 1"/>
    <property type="match status" value="1"/>
</dbReference>
<comment type="similarity">
    <text evidence="1">Belongs to the thymidylate synthase family.</text>
</comment>
<protein>
    <recommendedName>
        <fullName evidence="4">Thymidylate synthase</fullName>
        <ecNumber evidence="3">2.1.1.45</ecNumber>
    </recommendedName>
</protein>
<dbReference type="PRINTS" id="PR00108">
    <property type="entry name" value="THYMDSNTHASE"/>
</dbReference>
<dbReference type="HAMAP" id="MF_00008">
    <property type="entry name" value="Thymidy_synth_bact"/>
    <property type="match status" value="1"/>
</dbReference>
<dbReference type="GO" id="GO:0032259">
    <property type="term" value="P:methylation"/>
    <property type="evidence" value="ECO:0007669"/>
    <property type="project" value="UniProtKB-KW"/>
</dbReference>
<evidence type="ECO:0000313" key="12">
    <source>
        <dbReference type="Proteomes" id="UP000605518"/>
    </source>
</evidence>
<dbReference type="PROSITE" id="PS00091">
    <property type="entry name" value="THYMIDYLATE_SYNTHASE"/>
    <property type="match status" value="1"/>
</dbReference>
<evidence type="ECO:0000256" key="7">
    <source>
        <dbReference type="ARBA" id="ARBA00022679"/>
    </source>
</evidence>
<dbReference type="InterPro" id="IPR045097">
    <property type="entry name" value="Thymidate_synth/dCMP_Mease"/>
</dbReference>
<reference evidence="11" key="1">
    <citation type="submission" date="2020-01" db="EMBL/GenBank/DDBJ databases">
        <title>Patterns of diversity and host range of bacteriophage communities associated with bean-nodulatin bacteria.</title>
        <authorList>
            <person name="Vann Cauwenberghe J."/>
            <person name="Santamaria R.I."/>
            <person name="Bustos P."/>
            <person name="Juarez S."/>
            <person name="Gonzalez V."/>
        </authorList>
    </citation>
    <scope>NUCLEOTIDE SEQUENCE</scope>
</reference>
<gene>
    <name evidence="11" type="ORF">EVB55_185</name>
</gene>
<organism evidence="11 12">
    <name type="scientific">Rhizobium phage RHph_Y68</name>
    <dbReference type="NCBI Taxonomy" id="2509787"/>
    <lineage>
        <taxon>Viruses</taxon>
        <taxon>Duplodnaviria</taxon>
        <taxon>Heunggongvirae</taxon>
        <taxon>Uroviricota</taxon>
        <taxon>Caudoviricetes</taxon>
        <taxon>Pootjesviridae</taxon>
        <taxon>Staniewskivirinae</taxon>
        <taxon>Trinifflemingvirus</taxon>
        <taxon>Trinifflemingvirus Y68</taxon>
    </lineage>
</organism>
<keyword evidence="5" id="KW-0963">Cytoplasm</keyword>
<evidence type="ECO:0000256" key="6">
    <source>
        <dbReference type="ARBA" id="ARBA00022603"/>
    </source>
</evidence>
<sequence>MTSQVDMQYLSHMNEIYLNGDKIEGRNGFTKSIFGHQMRFNLAQGFPLLSTKKLHLKSIIVELLWFLRGDTNIKYLHDHGVKIWDEWADNFGDLGPVYGKQWMSWTNIVRYGRDEIVNEPIDQIRRVIADLKKSPFSRRHIVTAWNPAEVEDMALPPCHMMFQFHVDSKERLSCQLYQRSADWFLGVPFNIASYALLTQLIARECNLLLGDFVHTFGNSHIYDNHMDAVQEQLSRWNQCVELKQPTMKINSDKSMFDLTYEDFELVDYNPLPSIKAPVSK</sequence>
<proteinExistence type="inferred from homology"/>
<evidence type="ECO:0000256" key="2">
    <source>
        <dbReference type="ARBA" id="ARBA00011738"/>
    </source>
</evidence>
<dbReference type="GO" id="GO:0006231">
    <property type="term" value="P:dTMP biosynthetic process"/>
    <property type="evidence" value="ECO:0007669"/>
    <property type="project" value="InterPro"/>
</dbReference>
<dbReference type="InterPro" id="IPR036926">
    <property type="entry name" value="Thymidate_synth/dCMP_Mease_sf"/>
</dbReference>
<keyword evidence="6 11" id="KW-0489">Methyltransferase</keyword>
<dbReference type="Pfam" id="PF00303">
    <property type="entry name" value="Thymidylat_synt"/>
    <property type="match status" value="1"/>
</dbReference>
<evidence type="ECO:0000313" key="11">
    <source>
        <dbReference type="EMBL" id="QIG68120.1"/>
    </source>
</evidence>
<dbReference type="InterPro" id="IPR023451">
    <property type="entry name" value="Thymidate_synth/dCMP_Mease_dom"/>
</dbReference>
<keyword evidence="7 11" id="KW-0808">Transferase</keyword>
<dbReference type="InterPro" id="IPR020940">
    <property type="entry name" value="Thymidylate_synthase_AS"/>
</dbReference>
<dbReference type="EC" id="2.1.1.45" evidence="3"/>
<evidence type="ECO:0000259" key="10">
    <source>
        <dbReference type="Pfam" id="PF00303"/>
    </source>
</evidence>
<evidence type="ECO:0000256" key="1">
    <source>
        <dbReference type="ARBA" id="ARBA00009972"/>
    </source>
</evidence>
<feature type="active site" evidence="9">
    <location>
        <position position="158"/>
    </location>
</feature>
<accession>A0A7S5QYE2</accession>
<dbReference type="SUPFAM" id="SSF55831">
    <property type="entry name" value="Thymidylate synthase/dCMP hydroxymethylase"/>
    <property type="match status" value="1"/>
</dbReference>
<dbReference type="PANTHER" id="PTHR11548:SF9">
    <property type="entry name" value="THYMIDYLATE SYNTHASE"/>
    <property type="match status" value="1"/>
</dbReference>
<dbReference type="EMBL" id="MN988486">
    <property type="protein sequence ID" value="QIG68120.1"/>
    <property type="molecule type" value="Genomic_DNA"/>
</dbReference>
<dbReference type="NCBIfam" id="TIGR03284">
    <property type="entry name" value="thym_sym"/>
    <property type="match status" value="2"/>
</dbReference>
<evidence type="ECO:0000256" key="3">
    <source>
        <dbReference type="ARBA" id="ARBA00011947"/>
    </source>
</evidence>
<evidence type="ECO:0000256" key="5">
    <source>
        <dbReference type="ARBA" id="ARBA00022490"/>
    </source>
</evidence>
<dbReference type="GO" id="GO:0004799">
    <property type="term" value="F:thymidylate synthase activity"/>
    <property type="evidence" value="ECO:0007669"/>
    <property type="project" value="UniProtKB-EC"/>
</dbReference>
<keyword evidence="12" id="KW-1185">Reference proteome</keyword>
<name>A0A7S5QYE2_9CAUD</name>
<evidence type="ECO:0000256" key="4">
    <source>
        <dbReference type="ARBA" id="ARBA00015931"/>
    </source>
</evidence>